<dbReference type="EMBL" id="ML119052">
    <property type="protein sequence ID" value="ROT41622.1"/>
    <property type="molecule type" value="Genomic_DNA"/>
</dbReference>
<dbReference type="Proteomes" id="UP000272025">
    <property type="component" value="Unassembled WGS sequence"/>
</dbReference>
<reference evidence="1 2" key="1">
    <citation type="journal article" date="2018" name="Mol. Ecol.">
        <title>The obligate alkalophilic soda-lake fungus Sodiomyces alkalinus has shifted to a protein diet.</title>
        <authorList>
            <person name="Grum-Grzhimaylo A.A."/>
            <person name="Falkoski D.L."/>
            <person name="van den Heuvel J."/>
            <person name="Valero-Jimenez C.A."/>
            <person name="Min B."/>
            <person name="Choi I.G."/>
            <person name="Lipzen A."/>
            <person name="Daum C.G."/>
            <person name="Aanen D.K."/>
            <person name="Tsang A."/>
            <person name="Henrissat B."/>
            <person name="Bilanenko E.N."/>
            <person name="de Vries R.P."/>
            <person name="van Kan J.A.L."/>
            <person name="Grigoriev I.V."/>
            <person name="Debets A.J.M."/>
        </authorList>
    </citation>
    <scope>NUCLEOTIDE SEQUENCE [LARGE SCALE GENOMIC DNA]</scope>
    <source>
        <strain evidence="1 2">F11</strain>
    </source>
</reference>
<dbReference type="AlphaFoldDB" id="A0A3N2Q4D8"/>
<evidence type="ECO:0000313" key="2">
    <source>
        <dbReference type="Proteomes" id="UP000272025"/>
    </source>
</evidence>
<evidence type="ECO:0000313" key="1">
    <source>
        <dbReference type="EMBL" id="ROT41622.1"/>
    </source>
</evidence>
<name>A0A3N2Q4D8_SODAK</name>
<organism evidence="1 2">
    <name type="scientific">Sodiomyces alkalinus (strain CBS 110278 / VKM F-3762 / F11)</name>
    <name type="common">Alkaliphilic filamentous fungus</name>
    <dbReference type="NCBI Taxonomy" id="1314773"/>
    <lineage>
        <taxon>Eukaryota</taxon>
        <taxon>Fungi</taxon>
        <taxon>Dikarya</taxon>
        <taxon>Ascomycota</taxon>
        <taxon>Pezizomycotina</taxon>
        <taxon>Sordariomycetes</taxon>
        <taxon>Hypocreomycetidae</taxon>
        <taxon>Glomerellales</taxon>
        <taxon>Plectosphaerellaceae</taxon>
        <taxon>Sodiomyces</taxon>
    </lineage>
</organism>
<dbReference type="GeneID" id="39582506"/>
<protein>
    <submittedName>
        <fullName evidence="1">Uncharacterized protein</fullName>
    </submittedName>
</protein>
<sequence length="161" mass="18326">MDDGEMGGWTDERMNKVALVIAVTASVFIQSIIKAAADRDTCFMVRCIVMFGLWFSTLERFLEVHVMPRPKQLLCEVKFGVVVADNTQIARTDLPPETFPSQSLFNDIGACNLRASGNTETKEMAYRYIDHQAYATSCSYMYDRPHATISSRRQRFLDHLD</sequence>
<keyword evidence="2" id="KW-1185">Reference proteome</keyword>
<dbReference type="RefSeq" id="XP_028469428.1">
    <property type="nucleotide sequence ID" value="XM_028614028.1"/>
</dbReference>
<gene>
    <name evidence="1" type="ORF">SODALDRAFT_357685</name>
</gene>
<accession>A0A3N2Q4D8</accession>
<proteinExistence type="predicted"/>